<dbReference type="Proteomes" id="UP000287188">
    <property type="component" value="Unassembled WGS sequence"/>
</dbReference>
<dbReference type="EMBL" id="BIFS01000001">
    <property type="protein sequence ID" value="GCE19579.1"/>
    <property type="molecule type" value="Genomic_DNA"/>
</dbReference>
<evidence type="ECO:0000313" key="2">
    <source>
        <dbReference type="EMBL" id="GCE19579.1"/>
    </source>
</evidence>
<dbReference type="InterPro" id="IPR011042">
    <property type="entry name" value="6-blade_b-propeller_TolB-like"/>
</dbReference>
<dbReference type="SUPFAM" id="SSF69304">
    <property type="entry name" value="Tricorn protease N-terminal domain"/>
    <property type="match status" value="1"/>
</dbReference>
<keyword evidence="1" id="KW-1133">Transmembrane helix</keyword>
<comment type="caution">
    <text evidence="2">The sequence shown here is derived from an EMBL/GenBank/DDBJ whole genome shotgun (WGS) entry which is preliminary data.</text>
</comment>
<dbReference type="RefSeq" id="WP_126551427.1">
    <property type="nucleotide sequence ID" value="NZ_BIFS01000001.1"/>
</dbReference>
<dbReference type="OrthoDB" id="156152at2"/>
<dbReference type="Gene3D" id="2.120.10.30">
    <property type="entry name" value="TolB, C-terminal domain"/>
    <property type="match status" value="1"/>
</dbReference>
<accession>A0A402AKJ8</accession>
<proteinExistence type="predicted"/>
<reference evidence="3" key="1">
    <citation type="submission" date="2018-12" db="EMBL/GenBank/DDBJ databases">
        <title>Tengunoibacter tsumagoiensis gen. nov., sp. nov., Dictyobacter kobayashii sp. nov., D. alpinus sp. nov., and D. joshuensis sp. nov. and description of Dictyobacteraceae fam. nov. within the order Ktedonobacterales isolated from Tengu-no-mugimeshi.</title>
        <authorList>
            <person name="Wang C.M."/>
            <person name="Zheng Y."/>
            <person name="Sakai Y."/>
            <person name="Toyoda A."/>
            <person name="Minakuchi Y."/>
            <person name="Abe K."/>
            <person name="Yokota A."/>
            <person name="Yabe S."/>
        </authorList>
    </citation>
    <scope>NUCLEOTIDE SEQUENCE [LARGE SCALE GENOMIC DNA]</scope>
    <source>
        <strain evidence="3">Uno11</strain>
    </source>
</reference>
<protein>
    <submittedName>
        <fullName evidence="2">Uncharacterized protein</fullName>
    </submittedName>
</protein>
<evidence type="ECO:0000313" key="3">
    <source>
        <dbReference type="Proteomes" id="UP000287188"/>
    </source>
</evidence>
<organism evidence="2 3">
    <name type="scientific">Dictyobacter kobayashii</name>
    <dbReference type="NCBI Taxonomy" id="2014872"/>
    <lineage>
        <taxon>Bacteria</taxon>
        <taxon>Bacillati</taxon>
        <taxon>Chloroflexota</taxon>
        <taxon>Ktedonobacteria</taxon>
        <taxon>Ktedonobacterales</taxon>
        <taxon>Dictyobacteraceae</taxon>
        <taxon>Dictyobacter</taxon>
    </lineage>
</organism>
<keyword evidence="3" id="KW-1185">Reference proteome</keyword>
<feature type="transmembrane region" description="Helical" evidence="1">
    <location>
        <begin position="61"/>
        <end position="81"/>
    </location>
</feature>
<sequence length="475" mass="51683">MHARWPLFSGIYLLDSDSPYNLLVYLYSILELETILKPHVTNPPTQEPETKQKQMWRSASLSRGGVVLFLLLLCLILAISGRQIWRDWPSTNGPQLSAVSKAPPSAPVQAPNGNGLASFQLPAGRTFIYEESDHIYSLTTGDNAPHVLQTPGYLYNRAVPAVVTPDKELIYSGDGIWGMSLSGGSAKQLASLPPDQVITSMVVSSDGSTLAWSSAPKNGSGTTSLYAGKLDQTSRVYQQPANQCPCYRAFAFLNNDTDTLLLTNDRGDHRSAYYGLWKLTLNQGGTAQPQPFLSDADQQGPLALAPRGNTLLYSTFLGYVPLQEENAPADISSLSYANSLSAASTDGAQIRPDETRTILPAQDDQENTAAYHWVATPQFSPDAQKLAYAEFSVSSEKHFPRQYALYTVDLQGATQAKPQLLVTSTAHYMEMGSWLDNHTVTFYADNALYALDTQSNSVALVTATGAYAHVIAVIE</sequence>
<keyword evidence="1" id="KW-0472">Membrane</keyword>
<dbReference type="AlphaFoldDB" id="A0A402AKJ8"/>
<name>A0A402AKJ8_9CHLR</name>
<gene>
    <name evidence="2" type="ORF">KDK_33790</name>
</gene>
<evidence type="ECO:0000256" key="1">
    <source>
        <dbReference type="SAM" id="Phobius"/>
    </source>
</evidence>
<keyword evidence="1" id="KW-0812">Transmembrane</keyword>